<dbReference type="GO" id="GO:0004519">
    <property type="term" value="F:endonuclease activity"/>
    <property type="evidence" value="ECO:0007669"/>
    <property type="project" value="UniProtKB-KW"/>
</dbReference>
<dbReference type="RefSeq" id="WP_057873462.1">
    <property type="nucleotide sequence ID" value="NZ_AYYI01000021.1"/>
</dbReference>
<accession>A0A0R2D599</accession>
<reference evidence="10 11" key="1">
    <citation type="journal article" date="2015" name="Genome Announc.">
        <title>Expanding the biotechnology potential of lactobacilli through comparative genomics of 213 strains and associated genera.</title>
        <authorList>
            <person name="Sun Z."/>
            <person name="Harris H.M."/>
            <person name="McCann A."/>
            <person name="Guo C."/>
            <person name="Argimon S."/>
            <person name="Zhang W."/>
            <person name="Yang X."/>
            <person name="Jeffery I.B."/>
            <person name="Cooney J.C."/>
            <person name="Kagawa T.F."/>
            <person name="Liu W."/>
            <person name="Song Y."/>
            <person name="Salvetti E."/>
            <person name="Wrobel A."/>
            <person name="Rasinkangas P."/>
            <person name="Parkhill J."/>
            <person name="Rea M.C."/>
            <person name="O'Sullivan O."/>
            <person name="Ritari J."/>
            <person name="Douillard F.P."/>
            <person name="Paul Ross R."/>
            <person name="Yang R."/>
            <person name="Briner A.E."/>
            <person name="Felis G.E."/>
            <person name="de Vos W.M."/>
            <person name="Barrangou R."/>
            <person name="Klaenhammer T.R."/>
            <person name="Caufield P.W."/>
            <person name="Cui Y."/>
            <person name="Zhang H."/>
            <person name="O'Toole P.W."/>
        </authorList>
    </citation>
    <scope>NUCLEOTIDE SEQUENCE [LARGE SCALE GENOMIC DNA]</scope>
    <source>
        <strain evidence="10 11">DSM 20253</strain>
    </source>
</reference>
<keyword evidence="5 7" id="KW-0378">Hydrolase</keyword>
<evidence type="ECO:0000259" key="8">
    <source>
        <dbReference type="Pfam" id="PF00149"/>
    </source>
</evidence>
<dbReference type="InterPro" id="IPR026843">
    <property type="entry name" value="SbcD_C"/>
</dbReference>
<dbReference type="PANTHER" id="PTHR30337:SF0">
    <property type="entry name" value="NUCLEASE SBCCD SUBUNIT D"/>
    <property type="match status" value="1"/>
</dbReference>
<dbReference type="OrthoDB" id="9773856at2"/>
<dbReference type="STRING" id="1423796.FC24_GL000647"/>
<keyword evidence="11" id="KW-1185">Reference proteome</keyword>
<dbReference type="InterPro" id="IPR004843">
    <property type="entry name" value="Calcineurin-like_PHP"/>
</dbReference>
<gene>
    <name evidence="7" type="primary">sbcD</name>
    <name evidence="10" type="ORF">FC24_GL000647</name>
</gene>
<keyword evidence="7" id="KW-0233">DNA recombination</keyword>
<dbReference type="InterPro" id="IPR004593">
    <property type="entry name" value="SbcD"/>
</dbReference>
<dbReference type="InterPro" id="IPR050535">
    <property type="entry name" value="DNA_Repair-Maintenance_Comp"/>
</dbReference>
<evidence type="ECO:0000256" key="4">
    <source>
        <dbReference type="ARBA" id="ARBA00022722"/>
    </source>
</evidence>
<evidence type="ECO:0000313" key="11">
    <source>
        <dbReference type="Proteomes" id="UP000051638"/>
    </source>
</evidence>
<keyword evidence="6 7" id="KW-0269">Exonuclease</keyword>
<evidence type="ECO:0000256" key="6">
    <source>
        <dbReference type="ARBA" id="ARBA00022839"/>
    </source>
</evidence>
<keyword evidence="7" id="KW-0235">DNA replication</keyword>
<evidence type="ECO:0000256" key="5">
    <source>
        <dbReference type="ARBA" id="ARBA00022801"/>
    </source>
</evidence>
<evidence type="ECO:0000256" key="1">
    <source>
        <dbReference type="ARBA" id="ARBA00010555"/>
    </source>
</evidence>
<dbReference type="Pfam" id="PF00149">
    <property type="entry name" value="Metallophos"/>
    <property type="match status" value="1"/>
</dbReference>
<dbReference type="AlphaFoldDB" id="A0A0R2D599"/>
<dbReference type="NCBIfam" id="TIGR00619">
    <property type="entry name" value="sbcd"/>
    <property type="match status" value="1"/>
</dbReference>
<dbReference type="SUPFAM" id="SSF56300">
    <property type="entry name" value="Metallo-dependent phosphatases"/>
    <property type="match status" value="1"/>
</dbReference>
<evidence type="ECO:0000256" key="2">
    <source>
        <dbReference type="ARBA" id="ARBA00011322"/>
    </source>
</evidence>
<dbReference type="PATRIC" id="fig|1423796.3.peg.663"/>
<evidence type="ECO:0000256" key="7">
    <source>
        <dbReference type="RuleBase" id="RU363069"/>
    </source>
</evidence>
<feature type="domain" description="Nuclease SbcCD subunit D C-terminal" evidence="9">
    <location>
        <begin position="259"/>
        <end position="347"/>
    </location>
</feature>
<dbReference type="GO" id="GO:0006260">
    <property type="term" value="P:DNA replication"/>
    <property type="evidence" value="ECO:0007669"/>
    <property type="project" value="UniProtKB-KW"/>
</dbReference>
<comment type="function">
    <text evidence="7">SbcCD cleaves DNA hairpin structures. These structures can inhibit DNA replication and are intermediates in certain DNA recombination reactions. The complex acts as a 3'-&gt;5' double strand exonuclease that can open hairpins. It also has a 5' single-strand endonuclease activity.</text>
</comment>
<dbReference type="Pfam" id="PF12320">
    <property type="entry name" value="SbcD_C"/>
    <property type="match status" value="1"/>
</dbReference>
<keyword evidence="4 7" id="KW-0540">Nuclease</keyword>
<name>A0A0R2D599_9LACO</name>
<dbReference type="InterPro" id="IPR041796">
    <property type="entry name" value="Mre11_N"/>
</dbReference>
<comment type="caution">
    <text evidence="10">The sequence shown here is derived from an EMBL/GenBank/DDBJ whole genome shotgun (WGS) entry which is preliminary data.</text>
</comment>
<dbReference type="InterPro" id="IPR029052">
    <property type="entry name" value="Metallo-depent_PP-like"/>
</dbReference>
<sequence length="372" mass="41946">MRFLHTADWHIGKKLHAYSLQAEQEAAFQQILKLAQQYQVDAVVVAGDIYDRALPNEQAVAAVNRMLQTINLKAKLPLLVISGNHDSAIRLDTGRPWFKATQFYLHTKLAQAFTPIEIKKTQFFLLPYFEPFAAREYFADPKIHTIAQAMPKIVQTMQAQFAPDKQQVLVAHFFAAGSQKSDSETALTVGGLDAVPLTALQKFDYVALGHLHNQTALHEPRIKYSGSPLKFSVSEANQQKGVWLVDTDPFQTQFLPLTPKRDLQELTASFAELTTPAFYNKQDRDAYLAINLTDTKVIPNVMQTLRQIYPHIISLTRKNGRDVAPTQVKKIRRLAPEALLSDFFKETTGQALTTQQEKWATSALKAARKEDK</sequence>
<evidence type="ECO:0000256" key="3">
    <source>
        <dbReference type="ARBA" id="ARBA00013365"/>
    </source>
</evidence>
<dbReference type="Gene3D" id="3.60.21.10">
    <property type="match status" value="1"/>
</dbReference>
<comment type="subunit">
    <text evidence="2 7">Heterodimer of SbcC and SbcD.</text>
</comment>
<dbReference type="GO" id="GO:0008408">
    <property type="term" value="F:3'-5' exonuclease activity"/>
    <property type="evidence" value="ECO:0007669"/>
    <property type="project" value="InterPro"/>
</dbReference>
<evidence type="ECO:0000259" key="9">
    <source>
        <dbReference type="Pfam" id="PF12320"/>
    </source>
</evidence>
<dbReference type="PANTHER" id="PTHR30337">
    <property type="entry name" value="COMPONENT OF ATP-DEPENDENT DSDNA EXONUCLEASE"/>
    <property type="match status" value="1"/>
</dbReference>
<dbReference type="GO" id="GO:0006310">
    <property type="term" value="P:DNA recombination"/>
    <property type="evidence" value="ECO:0007669"/>
    <property type="project" value="UniProtKB-KW"/>
</dbReference>
<evidence type="ECO:0000313" key="10">
    <source>
        <dbReference type="EMBL" id="KRM99008.1"/>
    </source>
</evidence>
<comment type="similarity">
    <text evidence="1 7">Belongs to the SbcD family.</text>
</comment>
<protein>
    <recommendedName>
        <fullName evidence="3 7">Nuclease SbcCD subunit D</fullName>
    </recommendedName>
</protein>
<organism evidence="10 11">
    <name type="scientific">Loigolactobacillus rennini DSM 20253</name>
    <dbReference type="NCBI Taxonomy" id="1423796"/>
    <lineage>
        <taxon>Bacteria</taxon>
        <taxon>Bacillati</taxon>
        <taxon>Bacillota</taxon>
        <taxon>Bacilli</taxon>
        <taxon>Lactobacillales</taxon>
        <taxon>Lactobacillaceae</taxon>
        <taxon>Loigolactobacillus</taxon>
    </lineage>
</organism>
<dbReference type="Proteomes" id="UP000051638">
    <property type="component" value="Unassembled WGS sequence"/>
</dbReference>
<dbReference type="EMBL" id="AYYI01000021">
    <property type="protein sequence ID" value="KRM99008.1"/>
    <property type="molecule type" value="Genomic_DNA"/>
</dbReference>
<dbReference type="CDD" id="cd00840">
    <property type="entry name" value="MPP_Mre11_N"/>
    <property type="match status" value="1"/>
</dbReference>
<feature type="domain" description="Calcineurin-like phosphoesterase" evidence="8">
    <location>
        <begin position="1"/>
        <end position="213"/>
    </location>
</feature>
<keyword evidence="7" id="KW-0255">Endonuclease</keyword>
<proteinExistence type="inferred from homology"/>